<accession>A0A6I2NIL2</accession>
<sequence>MPYYNSLHPKTVNDVFDSPSCSIAVINKKFGEQHLRAFMVKVLNDLLDFFNVGKTMGAVQVASTADLIIEEFYFLKPDDFKLCFTRAKKGYYGKVFDRIDGQVIFEWLNQYTNDRMTTASDTSIQEAERFKDSRGERTSSLLEAAEHDFKKYDFERKYKV</sequence>
<evidence type="ECO:0000313" key="1">
    <source>
        <dbReference type="EMBL" id="MRZ53264.1"/>
    </source>
</evidence>
<reference evidence="1 2" key="1">
    <citation type="journal article" date="2019" name="Nat. Med.">
        <title>A library of human gut bacterial isolates paired with longitudinal multiomics data enables mechanistic microbiome research.</title>
        <authorList>
            <person name="Poyet M."/>
            <person name="Groussin M."/>
            <person name="Gibbons S.M."/>
            <person name="Avila-Pacheco J."/>
            <person name="Jiang X."/>
            <person name="Kearney S.M."/>
            <person name="Perrotta A.R."/>
            <person name="Berdy B."/>
            <person name="Zhao S."/>
            <person name="Lieberman T.D."/>
            <person name="Swanson P.K."/>
            <person name="Smith M."/>
            <person name="Roesemann S."/>
            <person name="Alexander J.E."/>
            <person name="Rich S.A."/>
            <person name="Livny J."/>
            <person name="Vlamakis H."/>
            <person name="Clish C."/>
            <person name="Bullock K."/>
            <person name="Deik A."/>
            <person name="Scott J."/>
            <person name="Pierce K.A."/>
            <person name="Xavier R.J."/>
            <person name="Alm E.J."/>
        </authorList>
    </citation>
    <scope>NUCLEOTIDE SEQUENCE [LARGE SCALE GENOMIC DNA]</scope>
    <source>
        <strain evidence="1 2">BIOML-A2</strain>
    </source>
</reference>
<dbReference type="AlphaFoldDB" id="A0A6I2NIL2"/>
<proteinExistence type="predicted"/>
<dbReference type="EMBL" id="WKNE01000001">
    <property type="protein sequence ID" value="MRZ53264.1"/>
    <property type="molecule type" value="Genomic_DNA"/>
</dbReference>
<gene>
    <name evidence="1" type="ORF">GKD68_00650</name>
</gene>
<protein>
    <submittedName>
        <fullName evidence="1">Uncharacterized protein</fullName>
    </submittedName>
</protein>
<organism evidence="1 2">
    <name type="scientific">Parabacteroides distasonis</name>
    <dbReference type="NCBI Taxonomy" id="823"/>
    <lineage>
        <taxon>Bacteria</taxon>
        <taxon>Pseudomonadati</taxon>
        <taxon>Bacteroidota</taxon>
        <taxon>Bacteroidia</taxon>
        <taxon>Bacteroidales</taxon>
        <taxon>Tannerellaceae</taxon>
        <taxon>Parabacteroides</taxon>
    </lineage>
</organism>
<dbReference type="Proteomes" id="UP000432516">
    <property type="component" value="Unassembled WGS sequence"/>
</dbReference>
<name>A0A6I2NIL2_PARDI</name>
<comment type="caution">
    <text evidence="1">The sequence shown here is derived from an EMBL/GenBank/DDBJ whole genome shotgun (WGS) entry which is preliminary data.</text>
</comment>
<evidence type="ECO:0000313" key="2">
    <source>
        <dbReference type="Proteomes" id="UP000432516"/>
    </source>
</evidence>